<evidence type="ECO:0000256" key="2">
    <source>
        <dbReference type="ARBA" id="ARBA00022475"/>
    </source>
</evidence>
<evidence type="ECO:0000313" key="11">
    <source>
        <dbReference type="Proteomes" id="UP000325529"/>
    </source>
</evidence>
<reference evidence="10 11" key="1">
    <citation type="submission" date="2017-09" db="EMBL/GenBank/DDBJ databases">
        <authorList>
            <person name="Lee N."/>
            <person name="Cho B.-K."/>
        </authorList>
    </citation>
    <scope>NUCLEOTIDE SEQUENCE [LARGE SCALE GENOMIC DNA]</scope>
    <source>
        <strain evidence="10 11">ATCC 12853</strain>
    </source>
</reference>
<evidence type="ECO:0000259" key="9">
    <source>
        <dbReference type="Pfam" id="PF22599"/>
    </source>
</evidence>
<keyword evidence="4" id="KW-0653">Protein transport</keyword>
<dbReference type="Gene3D" id="3.30.70.3400">
    <property type="match status" value="1"/>
</dbReference>
<feature type="domain" description="SecDF P1 head subdomain" evidence="9">
    <location>
        <begin position="108"/>
        <end position="210"/>
    </location>
</feature>
<dbReference type="Pfam" id="PF22599">
    <property type="entry name" value="SecDF_P1_head"/>
    <property type="match status" value="1"/>
</dbReference>
<feature type="region of interest" description="Disordered" evidence="8">
    <location>
        <begin position="67"/>
        <end position="99"/>
    </location>
</feature>
<dbReference type="PANTHER" id="PTHR30081">
    <property type="entry name" value="PROTEIN-EXPORT MEMBRANE PROTEIN SEC"/>
    <property type="match status" value="1"/>
</dbReference>
<dbReference type="EMBL" id="CP023699">
    <property type="protein sequence ID" value="QEU96647.1"/>
    <property type="molecule type" value="Genomic_DNA"/>
</dbReference>
<evidence type="ECO:0000256" key="1">
    <source>
        <dbReference type="ARBA" id="ARBA00022448"/>
    </source>
</evidence>
<dbReference type="InterPro" id="IPR022813">
    <property type="entry name" value="SecD/SecF_arch_bac"/>
</dbReference>
<keyword evidence="2" id="KW-1003">Cell membrane</keyword>
<keyword evidence="6" id="KW-0811">Translocation</keyword>
<dbReference type="GO" id="GO:0005886">
    <property type="term" value="C:plasma membrane"/>
    <property type="evidence" value="ECO:0007669"/>
    <property type="project" value="TreeGrafter"/>
</dbReference>
<keyword evidence="1" id="KW-0813">Transport</keyword>
<dbReference type="GO" id="GO:0015031">
    <property type="term" value="P:protein transport"/>
    <property type="evidence" value="ECO:0007669"/>
    <property type="project" value="UniProtKB-KW"/>
</dbReference>
<organism evidence="10 11">
    <name type="scientific">Streptomyces kanamyceticus</name>
    <dbReference type="NCBI Taxonomy" id="1967"/>
    <lineage>
        <taxon>Bacteria</taxon>
        <taxon>Bacillati</taxon>
        <taxon>Actinomycetota</taxon>
        <taxon>Actinomycetes</taxon>
        <taxon>Kitasatosporales</taxon>
        <taxon>Streptomycetaceae</taxon>
        <taxon>Streptomyces</taxon>
    </lineage>
</organism>
<evidence type="ECO:0000256" key="3">
    <source>
        <dbReference type="ARBA" id="ARBA00022692"/>
    </source>
</evidence>
<protein>
    <recommendedName>
        <fullName evidence="9">SecDF P1 head subdomain domain-containing protein</fullName>
    </recommendedName>
</protein>
<sequence>MFTPATPQKQAVLETTADLMRHRADLLGLKKAHVAVFGGGITATAPGKAEKKLTALGEQARLEFRPVRGESAATADRCPATTAPPTQPLTACSTSTTNTPANRYDLGPAAVRGTEVSAARAHFDKQSASGWLVDLTFTSRGAKRFADLTTDLSRRQVPANEVAIVLDGSVLSAPAVQATIPDGKVQISGSFTRSSARELAALLTAGALPVAMTVSSVTDVDDSAAGRDAAAEG</sequence>
<proteinExistence type="predicted"/>
<dbReference type="Proteomes" id="UP000325529">
    <property type="component" value="Chromosome"/>
</dbReference>
<dbReference type="AlphaFoldDB" id="A0A5J6GN12"/>
<evidence type="ECO:0000313" key="10">
    <source>
        <dbReference type="EMBL" id="QEU96647.1"/>
    </source>
</evidence>
<keyword evidence="7" id="KW-0472">Membrane</keyword>
<evidence type="ECO:0000256" key="8">
    <source>
        <dbReference type="SAM" id="MobiDB-lite"/>
    </source>
</evidence>
<name>A0A5J6GN12_STRKN</name>
<dbReference type="Gene3D" id="3.30.1360.200">
    <property type="match status" value="1"/>
</dbReference>
<evidence type="ECO:0000256" key="5">
    <source>
        <dbReference type="ARBA" id="ARBA00022989"/>
    </source>
</evidence>
<keyword evidence="5" id="KW-1133">Transmembrane helix</keyword>
<evidence type="ECO:0000256" key="4">
    <source>
        <dbReference type="ARBA" id="ARBA00022927"/>
    </source>
</evidence>
<gene>
    <name evidence="10" type="ORF">CP970_41970</name>
</gene>
<feature type="compositionally biased region" description="Low complexity" evidence="8">
    <location>
        <begin position="79"/>
        <end position="91"/>
    </location>
</feature>
<evidence type="ECO:0000256" key="7">
    <source>
        <dbReference type="ARBA" id="ARBA00023136"/>
    </source>
</evidence>
<evidence type="ECO:0000256" key="6">
    <source>
        <dbReference type="ARBA" id="ARBA00023010"/>
    </source>
</evidence>
<dbReference type="KEGG" id="ska:CP970_41970"/>
<keyword evidence="3" id="KW-0812">Transmembrane</keyword>
<dbReference type="InterPro" id="IPR054384">
    <property type="entry name" value="SecDF_P1_head"/>
</dbReference>
<accession>A0A5J6GN12</accession>
<dbReference type="PANTHER" id="PTHR30081:SF1">
    <property type="entry name" value="PROTEIN TRANSLOCASE SUBUNIT SECD"/>
    <property type="match status" value="1"/>
</dbReference>
<keyword evidence="11" id="KW-1185">Reference proteome</keyword>